<gene>
    <name evidence="4" type="ORF">JFL75_13005</name>
</gene>
<sequence>MMVKLLDLEPQRRDALLNAALREFSLKGYDGASTNTIAKESGMSKALMFHYVNSKQDLFLFVYDYFAELLDTEYFDRMDLTEKDIFRRLRQSYLLQIELLRQYPWIFEFNKLSAATGSDEVNRELKKRARKKQSVCAADILAMTDDSPFRPGLDIAQCKQFILWANIGFTNDILEEMRKSGYSAMDYAPIVEKIDGHFAELRKIFYKTGKDRK</sequence>
<dbReference type="PRINTS" id="PR00455">
    <property type="entry name" value="HTHTETR"/>
</dbReference>
<dbReference type="InterPro" id="IPR009057">
    <property type="entry name" value="Homeodomain-like_sf"/>
</dbReference>
<dbReference type="InterPro" id="IPR036271">
    <property type="entry name" value="Tet_transcr_reg_TetR-rel_C_sf"/>
</dbReference>
<evidence type="ECO:0000256" key="2">
    <source>
        <dbReference type="PROSITE-ProRule" id="PRU00335"/>
    </source>
</evidence>
<dbReference type="GO" id="GO:0003700">
    <property type="term" value="F:DNA-binding transcription factor activity"/>
    <property type="evidence" value="ECO:0007669"/>
    <property type="project" value="TreeGrafter"/>
</dbReference>
<dbReference type="InterPro" id="IPR001647">
    <property type="entry name" value="HTH_TetR"/>
</dbReference>
<keyword evidence="1 2" id="KW-0238">DNA-binding</keyword>
<dbReference type="PROSITE" id="PS50977">
    <property type="entry name" value="HTH_TETR_2"/>
    <property type="match status" value="1"/>
</dbReference>
<evidence type="ECO:0000313" key="4">
    <source>
        <dbReference type="EMBL" id="QQO07856.1"/>
    </source>
</evidence>
<dbReference type="Gene3D" id="1.10.10.60">
    <property type="entry name" value="Homeodomain-like"/>
    <property type="match status" value="1"/>
</dbReference>
<dbReference type="Proteomes" id="UP000595917">
    <property type="component" value="Chromosome"/>
</dbReference>
<evidence type="ECO:0000256" key="1">
    <source>
        <dbReference type="ARBA" id="ARBA00023125"/>
    </source>
</evidence>
<protein>
    <submittedName>
        <fullName evidence="4">TetR/AcrR family transcriptional regulator</fullName>
    </submittedName>
</protein>
<feature type="DNA-binding region" description="H-T-H motif" evidence="2">
    <location>
        <begin position="33"/>
        <end position="52"/>
    </location>
</feature>
<dbReference type="AlphaFoldDB" id="A0A7T7XK49"/>
<feature type="domain" description="HTH tetR-type" evidence="3">
    <location>
        <begin position="10"/>
        <end position="70"/>
    </location>
</feature>
<dbReference type="SUPFAM" id="SSF48498">
    <property type="entry name" value="Tetracyclin repressor-like, C-terminal domain"/>
    <property type="match status" value="1"/>
</dbReference>
<dbReference type="InterPro" id="IPR050109">
    <property type="entry name" value="HTH-type_TetR-like_transc_reg"/>
</dbReference>
<dbReference type="PANTHER" id="PTHR30055:SF226">
    <property type="entry name" value="HTH-TYPE TRANSCRIPTIONAL REGULATOR PKSA"/>
    <property type="match status" value="1"/>
</dbReference>
<accession>A0A7T7XK49</accession>
<dbReference type="RefSeq" id="WP_215625162.1">
    <property type="nucleotide sequence ID" value="NZ_CP067089.2"/>
</dbReference>
<keyword evidence="5" id="KW-1185">Reference proteome</keyword>
<reference evidence="4" key="1">
    <citation type="submission" date="2021-01" db="EMBL/GenBank/DDBJ databases">
        <title>Description of Breznakiella homolactica.</title>
        <authorList>
            <person name="Song Y."/>
            <person name="Brune A."/>
        </authorList>
    </citation>
    <scope>NUCLEOTIDE SEQUENCE</scope>
    <source>
        <strain evidence="4">RmG30</strain>
    </source>
</reference>
<dbReference type="GO" id="GO:0000976">
    <property type="term" value="F:transcription cis-regulatory region binding"/>
    <property type="evidence" value="ECO:0007669"/>
    <property type="project" value="TreeGrafter"/>
</dbReference>
<dbReference type="EMBL" id="CP067089">
    <property type="protein sequence ID" value="QQO07856.1"/>
    <property type="molecule type" value="Genomic_DNA"/>
</dbReference>
<dbReference type="Gene3D" id="1.10.357.10">
    <property type="entry name" value="Tetracycline Repressor, domain 2"/>
    <property type="match status" value="1"/>
</dbReference>
<proteinExistence type="predicted"/>
<dbReference type="PANTHER" id="PTHR30055">
    <property type="entry name" value="HTH-TYPE TRANSCRIPTIONAL REGULATOR RUTR"/>
    <property type="match status" value="1"/>
</dbReference>
<dbReference type="KEGG" id="bhc:JFL75_13005"/>
<dbReference type="Pfam" id="PF00440">
    <property type="entry name" value="TetR_N"/>
    <property type="match status" value="1"/>
</dbReference>
<organism evidence="4 5">
    <name type="scientific">Breznakiella homolactica</name>
    <dbReference type="NCBI Taxonomy" id="2798577"/>
    <lineage>
        <taxon>Bacteria</taxon>
        <taxon>Pseudomonadati</taxon>
        <taxon>Spirochaetota</taxon>
        <taxon>Spirochaetia</taxon>
        <taxon>Spirochaetales</taxon>
        <taxon>Breznakiellaceae</taxon>
        <taxon>Breznakiella</taxon>
    </lineage>
</organism>
<evidence type="ECO:0000313" key="5">
    <source>
        <dbReference type="Proteomes" id="UP000595917"/>
    </source>
</evidence>
<evidence type="ECO:0000259" key="3">
    <source>
        <dbReference type="PROSITE" id="PS50977"/>
    </source>
</evidence>
<name>A0A7T7XK49_9SPIR</name>
<dbReference type="SUPFAM" id="SSF46689">
    <property type="entry name" value="Homeodomain-like"/>
    <property type="match status" value="1"/>
</dbReference>